<feature type="domain" description="Thioredoxin" evidence="1">
    <location>
        <begin position="1"/>
        <end position="128"/>
    </location>
</feature>
<dbReference type="RefSeq" id="XP_050507623.1">
    <property type="nucleotide sequence ID" value="XM_050651666.1"/>
</dbReference>
<evidence type="ECO:0000313" key="2">
    <source>
        <dbReference type="EnsemblMetazoa" id="XP_050507623.1"/>
    </source>
</evidence>
<proteinExistence type="predicted"/>
<accession>A0ABM5KBQ9</accession>
<evidence type="ECO:0000313" key="3">
    <source>
        <dbReference type="Proteomes" id="UP001652700"/>
    </source>
</evidence>
<dbReference type="Gene3D" id="3.40.30.10">
    <property type="entry name" value="Glutaredoxin"/>
    <property type="match status" value="1"/>
</dbReference>
<evidence type="ECO:0000259" key="1">
    <source>
        <dbReference type="PROSITE" id="PS51352"/>
    </source>
</evidence>
<dbReference type="SUPFAM" id="SSF52833">
    <property type="entry name" value="Thioredoxin-like"/>
    <property type="match status" value="1"/>
</dbReference>
<dbReference type="Proteomes" id="UP001652700">
    <property type="component" value="Unplaced"/>
</dbReference>
<dbReference type="GeneID" id="126885212"/>
<dbReference type="InterPro" id="IPR051063">
    <property type="entry name" value="PDI"/>
</dbReference>
<keyword evidence="3" id="KW-1185">Reference proteome</keyword>
<dbReference type="InterPro" id="IPR036249">
    <property type="entry name" value="Thioredoxin-like_sf"/>
</dbReference>
<protein>
    <recommendedName>
        <fullName evidence="1">Thioredoxin domain-containing protein</fullName>
    </recommendedName>
</protein>
<dbReference type="InterPro" id="IPR013766">
    <property type="entry name" value="Thioredoxin_domain"/>
</dbReference>
<organism evidence="2 3">
    <name type="scientific">Diabrotica virgifera virgifera</name>
    <name type="common">western corn rootworm</name>
    <dbReference type="NCBI Taxonomy" id="50390"/>
    <lineage>
        <taxon>Eukaryota</taxon>
        <taxon>Metazoa</taxon>
        <taxon>Ecdysozoa</taxon>
        <taxon>Arthropoda</taxon>
        <taxon>Hexapoda</taxon>
        <taxon>Insecta</taxon>
        <taxon>Pterygota</taxon>
        <taxon>Neoptera</taxon>
        <taxon>Endopterygota</taxon>
        <taxon>Coleoptera</taxon>
        <taxon>Polyphaga</taxon>
        <taxon>Cucujiformia</taxon>
        <taxon>Chrysomeloidea</taxon>
        <taxon>Chrysomelidae</taxon>
        <taxon>Galerucinae</taxon>
        <taxon>Diabroticina</taxon>
        <taxon>Diabroticites</taxon>
        <taxon>Diabrotica</taxon>
    </lineage>
</organism>
<dbReference type="Pfam" id="PF00085">
    <property type="entry name" value="Thioredoxin"/>
    <property type="match status" value="1"/>
</dbReference>
<dbReference type="PROSITE" id="PS51352">
    <property type="entry name" value="THIOREDOXIN_2"/>
    <property type="match status" value="1"/>
</dbReference>
<dbReference type="CDD" id="cd02961">
    <property type="entry name" value="PDI_a_family"/>
    <property type="match status" value="1"/>
</dbReference>
<reference evidence="2" key="1">
    <citation type="submission" date="2025-05" db="UniProtKB">
        <authorList>
            <consortium name="EnsemblMetazoa"/>
        </authorList>
    </citation>
    <scope>IDENTIFICATION</scope>
</reference>
<dbReference type="EnsemblMetazoa" id="XM_050651666.1">
    <property type="protein sequence ID" value="XP_050507623.1"/>
    <property type="gene ID" value="LOC126885212"/>
</dbReference>
<name>A0ABM5KBQ9_DIAVI</name>
<dbReference type="PANTHER" id="PTHR45672">
    <property type="entry name" value="PROTEIN DISULFIDE-ISOMERASE C17H9.14C-RELATED"/>
    <property type="match status" value="1"/>
</dbReference>
<sequence length="128" mass="15304">MSELEDDEEKTEQKIKELDENNFLKFLKTNKHVLVMFMSPYCPHCRKTKPKYQDVAEHFRKNPDICFTQVDCTVNTELCNDNDVEVYPLIKYFHYETRKEETYEGKKTGQTDIAGMKCNYNIIIKKYI</sequence>
<dbReference type="PANTHER" id="PTHR45672:SF2">
    <property type="entry name" value="PROTEIN DISULFIDE-ISOMERASE A5"/>
    <property type="match status" value="1"/>
</dbReference>